<evidence type="ECO:0000313" key="1">
    <source>
        <dbReference type="EMBL" id="KAH1180520.1"/>
    </source>
</evidence>
<dbReference type="AlphaFoldDB" id="A0A9D3XK04"/>
<protein>
    <submittedName>
        <fullName evidence="1">Uncharacterized protein</fullName>
    </submittedName>
</protein>
<gene>
    <name evidence="1" type="ORF">KIL84_009356</name>
</gene>
<proteinExistence type="predicted"/>
<reference evidence="1" key="1">
    <citation type="submission" date="2021-09" db="EMBL/GenBank/DDBJ databases">
        <title>The genome of Mauremys mutica provides insights into the evolution of semi-aquatic lifestyle.</title>
        <authorList>
            <person name="Gong S."/>
            <person name="Gao Y."/>
        </authorList>
    </citation>
    <scope>NUCLEOTIDE SEQUENCE</scope>
    <source>
        <strain evidence="1">MM-2020</strain>
        <tissue evidence="1">Muscle</tissue>
    </source>
</reference>
<keyword evidence="2" id="KW-1185">Reference proteome</keyword>
<evidence type="ECO:0000313" key="2">
    <source>
        <dbReference type="Proteomes" id="UP000827986"/>
    </source>
</evidence>
<dbReference type="Proteomes" id="UP000827986">
    <property type="component" value="Unassembled WGS sequence"/>
</dbReference>
<sequence length="129" mass="13681">MAAGLAPACSVPERQPPGAARMKAHKMVVGNVGKPVTGLVLEMYIAHPSELPTELVTLKDLSSAQAMQVFGNSHVAFPARPGQIRAGSWSITADAEQMLTVRLLHMKSCAFTASDCHCGPSMQHGFLAR</sequence>
<comment type="caution">
    <text evidence="1">The sequence shown here is derived from an EMBL/GenBank/DDBJ whole genome shotgun (WGS) entry which is preliminary data.</text>
</comment>
<accession>A0A9D3XK04</accession>
<name>A0A9D3XK04_9SAUR</name>
<organism evidence="1 2">
    <name type="scientific">Mauremys mutica</name>
    <name type="common">yellowpond turtle</name>
    <dbReference type="NCBI Taxonomy" id="74926"/>
    <lineage>
        <taxon>Eukaryota</taxon>
        <taxon>Metazoa</taxon>
        <taxon>Chordata</taxon>
        <taxon>Craniata</taxon>
        <taxon>Vertebrata</taxon>
        <taxon>Euteleostomi</taxon>
        <taxon>Archelosauria</taxon>
        <taxon>Testudinata</taxon>
        <taxon>Testudines</taxon>
        <taxon>Cryptodira</taxon>
        <taxon>Durocryptodira</taxon>
        <taxon>Testudinoidea</taxon>
        <taxon>Geoemydidae</taxon>
        <taxon>Geoemydinae</taxon>
        <taxon>Mauremys</taxon>
    </lineage>
</organism>
<dbReference type="EMBL" id="JAHDVG010000470">
    <property type="protein sequence ID" value="KAH1180520.1"/>
    <property type="molecule type" value="Genomic_DNA"/>
</dbReference>